<proteinExistence type="predicted"/>
<evidence type="ECO:0000313" key="1">
    <source>
        <dbReference type="EMBL" id="KAF1841270.1"/>
    </source>
</evidence>
<sequence>MDTQKYNGSSANIFFIRKTTNCTSSLSFHSLYLARFQSVSPVIFAVSFIALQYFSHVHTFAKAAITVGLNPFTSFKKNIDNNEHCVVRTHVSRMPSASSLLQTEKVTLVTLGSRYSQAPHHSTFMCWARRSIVRVS</sequence>
<comment type="caution">
    <text evidence="1">The sequence shown here is derived from an EMBL/GenBank/DDBJ whole genome shotgun (WGS) entry which is preliminary data.</text>
</comment>
<dbReference type="AlphaFoldDB" id="A0A9P4G9P6"/>
<dbReference type="GeneID" id="63844440"/>
<evidence type="ECO:0000313" key="2">
    <source>
        <dbReference type="Proteomes" id="UP000800039"/>
    </source>
</evidence>
<organism evidence="1 2">
    <name type="scientific">Cucurbitaria berberidis CBS 394.84</name>
    <dbReference type="NCBI Taxonomy" id="1168544"/>
    <lineage>
        <taxon>Eukaryota</taxon>
        <taxon>Fungi</taxon>
        <taxon>Dikarya</taxon>
        <taxon>Ascomycota</taxon>
        <taxon>Pezizomycotina</taxon>
        <taxon>Dothideomycetes</taxon>
        <taxon>Pleosporomycetidae</taxon>
        <taxon>Pleosporales</taxon>
        <taxon>Pleosporineae</taxon>
        <taxon>Cucurbitariaceae</taxon>
        <taxon>Cucurbitaria</taxon>
    </lineage>
</organism>
<name>A0A9P4G9P6_9PLEO</name>
<gene>
    <name evidence="1" type="ORF">K460DRAFT_201540</name>
</gene>
<dbReference type="EMBL" id="ML976619">
    <property type="protein sequence ID" value="KAF1841270.1"/>
    <property type="molecule type" value="Genomic_DNA"/>
</dbReference>
<keyword evidence="2" id="KW-1185">Reference proteome</keyword>
<protein>
    <submittedName>
        <fullName evidence="1">Uncharacterized protein</fullName>
    </submittedName>
</protein>
<dbReference type="Proteomes" id="UP000800039">
    <property type="component" value="Unassembled WGS sequence"/>
</dbReference>
<accession>A0A9P4G9P6</accession>
<reference evidence="1" key="1">
    <citation type="submission" date="2020-01" db="EMBL/GenBank/DDBJ databases">
        <authorList>
            <consortium name="DOE Joint Genome Institute"/>
            <person name="Haridas S."/>
            <person name="Albert R."/>
            <person name="Binder M."/>
            <person name="Bloem J."/>
            <person name="Labutti K."/>
            <person name="Salamov A."/>
            <person name="Andreopoulos B."/>
            <person name="Baker S.E."/>
            <person name="Barry K."/>
            <person name="Bills G."/>
            <person name="Bluhm B.H."/>
            <person name="Cannon C."/>
            <person name="Castanera R."/>
            <person name="Culley D.E."/>
            <person name="Daum C."/>
            <person name="Ezra D."/>
            <person name="Gonzalez J.B."/>
            <person name="Henrissat B."/>
            <person name="Kuo A."/>
            <person name="Liang C."/>
            <person name="Lipzen A."/>
            <person name="Lutzoni F."/>
            <person name="Magnuson J."/>
            <person name="Mondo S."/>
            <person name="Nolan M."/>
            <person name="Ohm R."/>
            <person name="Pangilinan J."/>
            <person name="Park H.-J."/>
            <person name="Ramirez L."/>
            <person name="Alfaro M."/>
            <person name="Sun H."/>
            <person name="Tritt A."/>
            <person name="Yoshinaga Y."/>
            <person name="Zwiers L.-H."/>
            <person name="Turgeon B.G."/>
            <person name="Goodwin S.B."/>
            <person name="Spatafora J.W."/>
            <person name="Crous P.W."/>
            <person name="Grigoriev I.V."/>
        </authorList>
    </citation>
    <scope>NUCLEOTIDE SEQUENCE</scope>
    <source>
        <strain evidence="1">CBS 394.84</strain>
    </source>
</reference>
<dbReference type="RefSeq" id="XP_040783833.1">
    <property type="nucleotide sequence ID" value="XM_040927188.1"/>
</dbReference>